<evidence type="ECO:0000313" key="5">
    <source>
        <dbReference type="Proteomes" id="UP000001396"/>
    </source>
</evidence>
<dbReference type="SMART" id="SM00323">
    <property type="entry name" value="RasGAP"/>
    <property type="match status" value="1"/>
</dbReference>
<dbReference type="InParanoid" id="D3AW84"/>
<keyword evidence="5" id="KW-1185">Reference proteome</keyword>
<proteinExistence type="predicted"/>
<reference evidence="4 5" key="1">
    <citation type="journal article" date="2011" name="Genome Res.">
        <title>Phylogeny-wide analysis of social amoeba genomes highlights ancient origins for complex intercellular communication.</title>
        <authorList>
            <person name="Heidel A.J."/>
            <person name="Lawal H.M."/>
            <person name="Felder M."/>
            <person name="Schilde C."/>
            <person name="Helps N.R."/>
            <person name="Tunggal B."/>
            <person name="Rivero F."/>
            <person name="John U."/>
            <person name="Schleicher M."/>
            <person name="Eichinger L."/>
            <person name="Platzer M."/>
            <person name="Noegel A.A."/>
            <person name="Schaap P."/>
            <person name="Gloeckner G."/>
        </authorList>
    </citation>
    <scope>NUCLEOTIDE SEQUENCE [LARGE SCALE GENOMIC DNA]</scope>
    <source>
        <strain evidence="5">ATCC 26659 / Pp 5 / PN500</strain>
    </source>
</reference>
<dbReference type="PANTHER" id="PTHR10194:SF60">
    <property type="entry name" value="RAS GTPASE-ACTIVATING PROTEIN RASKOL"/>
    <property type="match status" value="1"/>
</dbReference>
<keyword evidence="1" id="KW-0343">GTPase activation</keyword>
<organism evidence="4 5">
    <name type="scientific">Heterostelium pallidum (strain ATCC 26659 / Pp 5 / PN500)</name>
    <name type="common">Cellular slime mold</name>
    <name type="synonym">Polysphondylium pallidum</name>
    <dbReference type="NCBI Taxonomy" id="670386"/>
    <lineage>
        <taxon>Eukaryota</taxon>
        <taxon>Amoebozoa</taxon>
        <taxon>Evosea</taxon>
        <taxon>Eumycetozoa</taxon>
        <taxon>Dictyostelia</taxon>
        <taxon>Acytosteliales</taxon>
        <taxon>Acytosteliaceae</taxon>
        <taxon>Heterostelium</taxon>
    </lineage>
</organism>
<dbReference type="GO" id="GO:0005096">
    <property type="term" value="F:GTPase activator activity"/>
    <property type="evidence" value="ECO:0007669"/>
    <property type="project" value="UniProtKB-KW"/>
</dbReference>
<dbReference type="InterPro" id="IPR008936">
    <property type="entry name" value="Rho_GTPase_activation_prot"/>
</dbReference>
<dbReference type="PANTHER" id="PTHR10194">
    <property type="entry name" value="RAS GTPASE-ACTIVATING PROTEINS"/>
    <property type="match status" value="1"/>
</dbReference>
<sequence length="1959" mass="218054">MDNEDRLITDLINRYSVQIKFKKNQGYQTSDQLQQNVLRKHNEQTLIDLSSNKLNLIANGLSDILDSLTKKKDKEEPNEHNLWAQSYTLGLLAKCMEHQWFHIKSQYRTMSNNVSDEKEALKLREKEEQLLPPPLQDSMASRIIGIASGCLIRCPSESDTYINSGKLIYQLSATNYDQVYAKIVDTLSAIVNASSGNVAADESITTSAYVTDTDVTILKPIAYSIEGELKDRFIVQQKGVELESINLETEFLVALFKTSSKKLSVMLPDLMHADSPSFKIVLLKSIIKIVMDDSHPNKLPWCPSLSEAYPIVSSQLKQLFIDCLQSVRSINNTPRQLTDKSSSKKHQDKHSDIQIITLLVQLYHLDPKFALYPMKTPVQDLDDFKSIMVGLCLIASSQTLSSDLVEMAGATLIKMHQISSIECWYDKKLTNGFWEISSTVIRSLLRRIASPTTGNTTAWEELFSRWTATTPLLVSITDDINNDDTVLAANAGATGSSTTTTTTGGSGGSGAAASSAGGQLSQGRTRSRKLTNTPTSTVEKAKLITVFMDELVELMISIDFKRSLLDLLIDWTTIFNPNTIASSGSNNNSAGNLSNSLTSSSASINGNTLSQSPSEPSFLSDSFDSKSNNNDLSCISLLSNILSGLIFNTNDHAGLMLFKKYFNIFFNQLTKKQPELLHDNKQMNDGIIQCICNMIYSNSNYDYFVQIGYHEEAETRAAFLQVSANVIKQSNLHQRQQIAASSGASAADLLLDGAGRPSSHWKPAGASITVSPSTSSLSLEDTKYQQFYELLLQAPDYHALISMSQINDSDELARALIYFYDQYDRTLPALKKIIQYEVSTTKSSSTSTLLRGNSLGSKMLASYIKMIGTPYLKQALGTPIGKILANNTSMEIDTTKLGPNDDIHANISRLSLLAKIFIRSIQETICSVPAPIRELSSYIVKELSQHHPGTEKLTVVGIMFLNYFINSLERLGKVLVTMGQPKLSDQIQSVLRTLSVTLNSIQPTAEGASTNSIVELLQRFEHTNIDYLKQKKLFYQQGYTLKDRQPVFYYIARRFDASMDQDHLFYLMLKTVVDSTDTNLSKDFTIVIDCTLSTASHNIPLAWCATWLRHLPPKLFANCSIYIVNPSRYIKSHFKSIYKLVGGQQYRVKMLLFLSNSVRLFEHIETANHGLPESTLAIETDVMALYTPVVKVNQFLEKNVTIRITNDHLQLISIKLYSLLGRSTQLIDTYPISNIKVLVSSNDTEEFELRFKSGGQSMQLKSPQRFQIVQSINQSIATSTASSGAAPSESTTSSINPIPHDIPGTLLNMALLNMGSSNYSLRTAAYNVIAAIAVHPSFSTQCRLLDTPGLSIPKNSTQKIVQISSRLSKCQPELTLDFMLEAMHGINKAALSSKYLVLEFMEPWISNLSNYTRKGQTPEQIARYKKTTDIIDLLIELTIRESGLKSIIHERVWICIGKQSEDLIGLVLQRCSLKSRETKNSEIIGEMVSSMGYTSPQPVGRKLIGRILKLLDKTGQLQQSTLQHSSSDLSMHILWTQITINLRLLIANSLLANNDFNLSTESKELEKMSITNVDPVAKSIFAILKVFIDSRFEQAKQWHMRWIQLTIKAAFTSNPPIQSRALITLGNIVKNNSMCELLIRDILKVLGSTLKTANSLTNYSDIIYSAIHCLTRLQEYLSPKSIDTFTSLFWIGMSFMEIYDSKIFSVALAQIESLIKIMDNHQLFAEGFHPTLLLARNPYLKSLQAIDQVVGVNFENNFAFAVSTHLLKGLKNASTKSSTTSLLSTILKIVSKKPIETSSMLGYLALLASEGEFSFIENQSEPGQLLFNPQMVADETHAALLTLKISSAITNSENPKIVAPALFIMDRLYSFMMAAPTNSINNNKQFDLKQIGFQGMSDAGAGFQRQTTLTINQSILKSTSELLDSVTNTVFQSISGQTYPFNDSDLKIDDISDDEEHKK</sequence>
<dbReference type="InterPro" id="IPR039360">
    <property type="entry name" value="Ras_GTPase"/>
</dbReference>
<feature type="region of interest" description="Disordered" evidence="2">
    <location>
        <begin position="492"/>
        <end position="534"/>
    </location>
</feature>
<dbReference type="Gene3D" id="3.40.525.10">
    <property type="entry name" value="CRAL-TRIO lipid binding domain"/>
    <property type="match status" value="1"/>
</dbReference>
<dbReference type="Gene3D" id="2.30.29.30">
    <property type="entry name" value="Pleckstrin-homology domain (PH domain)/Phosphotyrosine-binding domain (PTB)"/>
    <property type="match status" value="1"/>
</dbReference>
<dbReference type="CDD" id="cd04519">
    <property type="entry name" value="RasGAP"/>
    <property type="match status" value="1"/>
</dbReference>
<evidence type="ECO:0000259" key="3">
    <source>
        <dbReference type="PROSITE" id="PS50018"/>
    </source>
</evidence>
<dbReference type="Pfam" id="PF13716">
    <property type="entry name" value="CRAL_TRIO_2"/>
    <property type="match status" value="1"/>
</dbReference>
<protein>
    <submittedName>
        <fullName evidence="4">Neurofibromin-like protein</fullName>
    </submittedName>
</protein>
<evidence type="ECO:0000256" key="2">
    <source>
        <dbReference type="SAM" id="MobiDB-lite"/>
    </source>
</evidence>
<dbReference type="InterPro" id="IPR016024">
    <property type="entry name" value="ARM-type_fold"/>
</dbReference>
<dbReference type="STRING" id="670386.D3AW84"/>
<evidence type="ECO:0000313" key="4">
    <source>
        <dbReference type="EMBL" id="EFA86557.1"/>
    </source>
</evidence>
<dbReference type="SUPFAM" id="SSF48350">
    <property type="entry name" value="GTPase activation domain, GAP"/>
    <property type="match status" value="1"/>
</dbReference>
<dbReference type="PROSITE" id="PS50018">
    <property type="entry name" value="RAS_GTPASE_ACTIV_2"/>
    <property type="match status" value="1"/>
</dbReference>
<dbReference type="Gene3D" id="1.10.506.10">
    <property type="entry name" value="GTPase Activation - p120gap, domain 1"/>
    <property type="match status" value="1"/>
</dbReference>
<dbReference type="SUPFAM" id="SSF48371">
    <property type="entry name" value="ARM repeat"/>
    <property type="match status" value="1"/>
</dbReference>
<gene>
    <name evidence="4" type="ORF">PPL_00358</name>
</gene>
<accession>D3AW84</accession>
<dbReference type="InterPro" id="IPR011993">
    <property type="entry name" value="PH-like_dom_sf"/>
</dbReference>
<dbReference type="EMBL" id="ADBJ01000002">
    <property type="protein sequence ID" value="EFA86557.1"/>
    <property type="molecule type" value="Genomic_DNA"/>
</dbReference>
<dbReference type="GeneID" id="31355892"/>
<dbReference type="InterPro" id="IPR001251">
    <property type="entry name" value="CRAL-TRIO_dom"/>
</dbReference>
<dbReference type="InterPro" id="IPR036865">
    <property type="entry name" value="CRAL-TRIO_dom_sf"/>
</dbReference>
<comment type="caution">
    <text evidence="4">The sequence shown here is derived from an EMBL/GenBank/DDBJ whole genome shotgun (WGS) entry which is preliminary data.</text>
</comment>
<dbReference type="Pfam" id="PF00616">
    <property type="entry name" value="RasGAP"/>
    <property type="match status" value="1"/>
</dbReference>
<feature type="compositionally biased region" description="Low complexity" evidence="2">
    <location>
        <begin position="492"/>
        <end position="503"/>
    </location>
</feature>
<name>D3AW84_HETP5</name>
<dbReference type="Proteomes" id="UP000001396">
    <property type="component" value="Unassembled WGS sequence"/>
</dbReference>
<feature type="compositionally biased region" description="Polar residues" evidence="2">
    <location>
        <begin position="519"/>
        <end position="534"/>
    </location>
</feature>
<feature type="domain" description="Ras-GAP" evidence="3">
    <location>
        <begin position="808"/>
        <end position="1006"/>
    </location>
</feature>
<dbReference type="InterPro" id="IPR001936">
    <property type="entry name" value="RasGAP_dom"/>
</dbReference>
<dbReference type="RefSeq" id="XP_020438662.1">
    <property type="nucleotide sequence ID" value="XM_020571388.1"/>
</dbReference>
<evidence type="ECO:0000256" key="1">
    <source>
        <dbReference type="ARBA" id="ARBA00022468"/>
    </source>
</evidence>